<dbReference type="HOGENOM" id="CLU_1265568_0_0_0"/>
<evidence type="ECO:0000256" key="1">
    <source>
        <dbReference type="ARBA" id="ARBA00003041"/>
    </source>
</evidence>
<evidence type="ECO:0000313" key="9">
    <source>
        <dbReference type="EMBL" id="ABF40652.1"/>
    </source>
</evidence>
<dbReference type="PANTHER" id="PTHR34982">
    <property type="entry name" value="YOP PROTEINS TRANSLOCATION PROTEIN L"/>
    <property type="match status" value="1"/>
</dbReference>
<evidence type="ECO:0000256" key="7">
    <source>
        <dbReference type="ARBA" id="ARBA00023225"/>
    </source>
</evidence>
<keyword evidence="9" id="KW-0966">Cell projection</keyword>
<dbReference type="GO" id="GO:0044781">
    <property type="term" value="P:bacterial-type flagellum organization"/>
    <property type="evidence" value="ECO:0007669"/>
    <property type="project" value="UniProtKB-KW"/>
</dbReference>
<dbReference type="PANTHER" id="PTHR34982:SF1">
    <property type="entry name" value="FLAGELLAR ASSEMBLY PROTEIN FLIH"/>
    <property type="match status" value="1"/>
</dbReference>
<dbReference type="InterPro" id="IPR051472">
    <property type="entry name" value="T3SS_Stator/FliH"/>
</dbReference>
<comment type="similarity">
    <text evidence="2">Belongs to the FliH family.</text>
</comment>
<dbReference type="RefSeq" id="WP_011522454.1">
    <property type="nucleotide sequence ID" value="NC_008009.1"/>
</dbReference>
<reference evidence="9 10" key="1">
    <citation type="journal article" date="2009" name="Appl. Environ. Microbiol.">
        <title>Three genomes from the phylum Acidobacteria provide insight into the lifestyles of these microorganisms in soils.</title>
        <authorList>
            <person name="Ward N.L."/>
            <person name="Challacombe J.F."/>
            <person name="Janssen P.H."/>
            <person name="Henrissat B."/>
            <person name="Coutinho P.M."/>
            <person name="Wu M."/>
            <person name="Xie G."/>
            <person name="Haft D.H."/>
            <person name="Sait M."/>
            <person name="Badger J."/>
            <person name="Barabote R.D."/>
            <person name="Bradley B."/>
            <person name="Brettin T.S."/>
            <person name="Brinkac L.M."/>
            <person name="Bruce D."/>
            <person name="Creasy T."/>
            <person name="Daugherty S.C."/>
            <person name="Davidsen T.M."/>
            <person name="DeBoy R.T."/>
            <person name="Detter J.C."/>
            <person name="Dodson R.J."/>
            <person name="Durkin A.S."/>
            <person name="Ganapathy A."/>
            <person name="Gwinn-Giglio M."/>
            <person name="Han C.S."/>
            <person name="Khouri H."/>
            <person name="Kiss H."/>
            <person name="Kothari S.P."/>
            <person name="Madupu R."/>
            <person name="Nelson K.E."/>
            <person name="Nelson W.C."/>
            <person name="Paulsen I."/>
            <person name="Penn K."/>
            <person name="Ren Q."/>
            <person name="Rosovitz M.J."/>
            <person name="Selengut J.D."/>
            <person name="Shrivastava S."/>
            <person name="Sullivan S.A."/>
            <person name="Tapia R."/>
            <person name="Thompson L.S."/>
            <person name="Watkins K.L."/>
            <person name="Yang Q."/>
            <person name="Yu C."/>
            <person name="Zafar N."/>
            <person name="Zhou L."/>
            <person name="Kuske C.R."/>
        </authorList>
    </citation>
    <scope>NUCLEOTIDE SEQUENCE [LARGE SCALE GENOMIC DNA]</scope>
    <source>
        <strain evidence="9 10">Ellin345</strain>
    </source>
</reference>
<dbReference type="Pfam" id="PF02108">
    <property type="entry name" value="FliH"/>
    <property type="match status" value="1"/>
</dbReference>
<dbReference type="EnsemblBacteria" id="ABF40652">
    <property type="protein sequence ID" value="ABF40652"/>
    <property type="gene ID" value="Acid345_1650"/>
</dbReference>
<name>Q1IR48_KORVE</name>
<keyword evidence="9" id="KW-0969">Cilium</keyword>
<protein>
    <recommendedName>
        <fullName evidence="3">Flagellar assembly protein FliH</fullName>
    </recommendedName>
</protein>
<feature type="domain" description="Flagellar assembly protein FliH/Type III secretion system HrpE" evidence="8">
    <location>
        <begin position="85"/>
        <end position="206"/>
    </location>
</feature>
<keyword evidence="9" id="KW-0282">Flagellum</keyword>
<evidence type="ECO:0000256" key="6">
    <source>
        <dbReference type="ARBA" id="ARBA00022927"/>
    </source>
</evidence>
<organism evidence="9 10">
    <name type="scientific">Koribacter versatilis (strain Ellin345)</name>
    <dbReference type="NCBI Taxonomy" id="204669"/>
    <lineage>
        <taxon>Bacteria</taxon>
        <taxon>Pseudomonadati</taxon>
        <taxon>Acidobacteriota</taxon>
        <taxon>Terriglobia</taxon>
        <taxon>Terriglobales</taxon>
        <taxon>Candidatus Korobacteraceae</taxon>
        <taxon>Candidatus Korobacter</taxon>
    </lineage>
</organism>
<dbReference type="KEGG" id="aba:Acid345_1650"/>
<dbReference type="GO" id="GO:0015031">
    <property type="term" value="P:protein transport"/>
    <property type="evidence" value="ECO:0007669"/>
    <property type="project" value="UniProtKB-KW"/>
</dbReference>
<dbReference type="OrthoDB" id="122610at2"/>
<keyword evidence="7" id="KW-1006">Bacterial flagellum protein export</keyword>
<gene>
    <name evidence="9" type="ordered locus">Acid345_1650</name>
</gene>
<dbReference type="STRING" id="204669.Acid345_1650"/>
<evidence type="ECO:0000256" key="5">
    <source>
        <dbReference type="ARBA" id="ARBA00022795"/>
    </source>
</evidence>
<dbReference type="GO" id="GO:0005829">
    <property type="term" value="C:cytosol"/>
    <property type="evidence" value="ECO:0007669"/>
    <property type="project" value="TreeGrafter"/>
</dbReference>
<evidence type="ECO:0000259" key="8">
    <source>
        <dbReference type="Pfam" id="PF02108"/>
    </source>
</evidence>
<proteinExistence type="inferred from homology"/>
<dbReference type="eggNOG" id="COG1317">
    <property type="taxonomic scope" value="Bacteria"/>
</dbReference>
<comment type="function">
    <text evidence="1">Needed for flagellar regrowth and assembly.</text>
</comment>
<dbReference type="InterPro" id="IPR018035">
    <property type="entry name" value="Flagellar_FliH/T3SS_HrpE"/>
</dbReference>
<keyword evidence="5" id="KW-1005">Bacterial flagellum biogenesis</keyword>
<dbReference type="Proteomes" id="UP000002432">
    <property type="component" value="Chromosome"/>
</dbReference>
<evidence type="ECO:0000256" key="4">
    <source>
        <dbReference type="ARBA" id="ARBA00022448"/>
    </source>
</evidence>
<accession>Q1IR48</accession>
<evidence type="ECO:0000256" key="2">
    <source>
        <dbReference type="ARBA" id="ARBA00006602"/>
    </source>
</evidence>
<dbReference type="AlphaFoldDB" id="Q1IR48"/>
<keyword evidence="10" id="KW-1185">Reference proteome</keyword>
<evidence type="ECO:0000313" key="10">
    <source>
        <dbReference type="Proteomes" id="UP000002432"/>
    </source>
</evidence>
<dbReference type="EMBL" id="CP000360">
    <property type="protein sequence ID" value="ABF40652.1"/>
    <property type="molecule type" value="Genomic_DNA"/>
</dbReference>
<keyword evidence="6" id="KW-0653">Protein transport</keyword>
<keyword evidence="4" id="KW-0813">Transport</keyword>
<evidence type="ECO:0000256" key="3">
    <source>
        <dbReference type="ARBA" id="ARBA00016507"/>
    </source>
</evidence>
<sequence length="218" mass="24138">MSTSSDFSWAAGGGREVFSFEYPAITGSFSHSPAGTPAPWSEANATQRESDAQKQLEKSRLQGERDGELRARNIFEEQLAGERKQVLLALRTFEEERKGYFRRVESEVVQLSLSIARKVLHREAQVDKGLLAGFVRASITQLAEGTAVYLRVHPSVEADWRTALLSGEFKQKPEVVADNAVTPDACILSTQLGTTEISIESQLKEIELGLFDLIAKRP</sequence>